<comment type="similarity">
    <text evidence="2">Belongs to the bacterial sugar transferase family.</text>
</comment>
<feature type="transmembrane region" description="Helical" evidence="7">
    <location>
        <begin position="314"/>
        <end position="335"/>
    </location>
</feature>
<keyword evidence="4 7" id="KW-0812">Transmembrane</keyword>
<evidence type="ECO:0000256" key="1">
    <source>
        <dbReference type="ARBA" id="ARBA00004141"/>
    </source>
</evidence>
<evidence type="ECO:0000256" key="6">
    <source>
        <dbReference type="ARBA" id="ARBA00023136"/>
    </source>
</evidence>
<dbReference type="Gene3D" id="3.40.50.720">
    <property type="entry name" value="NAD(P)-binding Rossmann-like Domain"/>
    <property type="match status" value="1"/>
</dbReference>
<dbReference type="PANTHER" id="PTHR30576">
    <property type="entry name" value="COLANIC BIOSYNTHESIS UDP-GLUCOSE LIPID CARRIER TRANSFERASE"/>
    <property type="match status" value="1"/>
</dbReference>
<dbReference type="InterPro" id="IPR017475">
    <property type="entry name" value="EPS_sugar_tfrase"/>
</dbReference>
<feature type="transmembrane region" description="Helical" evidence="7">
    <location>
        <begin position="116"/>
        <end position="136"/>
    </location>
</feature>
<evidence type="ECO:0000256" key="4">
    <source>
        <dbReference type="ARBA" id="ARBA00022692"/>
    </source>
</evidence>
<evidence type="ECO:0000256" key="2">
    <source>
        <dbReference type="ARBA" id="ARBA00006464"/>
    </source>
</evidence>
<dbReference type="EMBL" id="CP097463">
    <property type="protein sequence ID" value="WAX59240.1"/>
    <property type="molecule type" value="Genomic_DNA"/>
</dbReference>
<proteinExistence type="inferred from homology"/>
<protein>
    <submittedName>
        <fullName evidence="9">Sugar transferase</fullName>
    </submittedName>
</protein>
<accession>A0ABY7K4Z3</accession>
<keyword evidence="3 9" id="KW-0808">Transferase</keyword>
<gene>
    <name evidence="9" type="ORF">M6B22_10865</name>
</gene>
<evidence type="ECO:0000256" key="5">
    <source>
        <dbReference type="ARBA" id="ARBA00022989"/>
    </source>
</evidence>
<dbReference type="Pfam" id="PF13727">
    <property type="entry name" value="CoA_binding_3"/>
    <property type="match status" value="1"/>
</dbReference>
<feature type="transmembrane region" description="Helical" evidence="7">
    <location>
        <begin position="77"/>
        <end position="95"/>
    </location>
</feature>
<dbReference type="Pfam" id="PF02397">
    <property type="entry name" value="Bac_transf"/>
    <property type="match status" value="1"/>
</dbReference>
<dbReference type="NCBIfam" id="TIGR03025">
    <property type="entry name" value="EPS_sugtrans"/>
    <property type="match status" value="1"/>
</dbReference>
<keyword evidence="6 7" id="KW-0472">Membrane</keyword>
<dbReference type="PANTHER" id="PTHR30576:SF10">
    <property type="entry name" value="SLL5057 PROTEIN"/>
    <property type="match status" value="1"/>
</dbReference>
<feature type="domain" description="Bacterial sugar transferase" evidence="8">
    <location>
        <begin position="309"/>
        <end position="499"/>
    </location>
</feature>
<dbReference type="GO" id="GO:0016740">
    <property type="term" value="F:transferase activity"/>
    <property type="evidence" value="ECO:0007669"/>
    <property type="project" value="UniProtKB-KW"/>
</dbReference>
<keyword evidence="10" id="KW-1185">Reference proteome</keyword>
<dbReference type="RefSeq" id="WP_269445782.1">
    <property type="nucleotide sequence ID" value="NZ_CP097463.1"/>
</dbReference>
<dbReference type="Proteomes" id="UP001164693">
    <property type="component" value="Chromosome"/>
</dbReference>
<name>A0ABY7K4Z3_9ACTN</name>
<evidence type="ECO:0000313" key="10">
    <source>
        <dbReference type="Proteomes" id="UP001164693"/>
    </source>
</evidence>
<dbReference type="InterPro" id="IPR003362">
    <property type="entry name" value="Bact_transf"/>
</dbReference>
<organism evidence="9 10">
    <name type="scientific">Jatrophihabitans cynanchi</name>
    <dbReference type="NCBI Taxonomy" id="2944128"/>
    <lineage>
        <taxon>Bacteria</taxon>
        <taxon>Bacillati</taxon>
        <taxon>Actinomycetota</taxon>
        <taxon>Actinomycetes</taxon>
        <taxon>Jatrophihabitantales</taxon>
        <taxon>Jatrophihabitantaceae</taxon>
        <taxon>Jatrophihabitans</taxon>
    </lineage>
</organism>
<evidence type="ECO:0000259" key="8">
    <source>
        <dbReference type="Pfam" id="PF02397"/>
    </source>
</evidence>
<evidence type="ECO:0000313" key="9">
    <source>
        <dbReference type="EMBL" id="WAX59240.1"/>
    </source>
</evidence>
<feature type="transmembrane region" description="Helical" evidence="7">
    <location>
        <begin position="43"/>
        <end position="65"/>
    </location>
</feature>
<feature type="transmembrane region" description="Helical" evidence="7">
    <location>
        <begin position="142"/>
        <end position="161"/>
    </location>
</feature>
<sequence length="505" mass="54230">MTRAVERPGEATLAPVLAPALAVARPQTRVAPRTPVARWSRRFAARLVLSDALCMSVAIAIGWIVLAGGLRIERSAVLDYLLWSGVLTLGWLVCVQAVDGYEVRRLSTGAREYQRVLWAGMNMAGGVAIGGYLTGIGIARTFLAVVIPTGALLMVLARYAGRKFVYRLRIRGEWTSSILAVGTSESVRHLAQVTGRNPAAGLVVVGACVEDLAVGEELAPGVPVVGDVGQAAAAAARLGVDVVAVAGAGLGPRRIRELGWALEGTGCAMVMAPGLTEVAGPRVHVSPVEGLPLMWVDQPQFTGLRRVVKRAVDVVGAAVLLALAAPVLLLIALAVRLTSRGPALYVATRTGQDGWPIKVYKFRSMYADADADARRADLLAYNEADGGMLFKLRRDPRVTPVGRLIRKFSLDELPQLGNVLGGSMSLVGPRPPLPDEVERYNPHVHRRLLVKPGMTGLWQVSGRSDLSWDETVRLDLYYVENWSLTLDLAIIARTVWAVIRSRGAY</sequence>
<reference evidence="9" key="1">
    <citation type="submission" date="2022-05" db="EMBL/GenBank/DDBJ databases">
        <title>Jatrophihabitans sp. SB3-54 whole genome sequence.</title>
        <authorList>
            <person name="Suh M.K."/>
            <person name="Eom M.K."/>
            <person name="Kim J.S."/>
            <person name="Kim H.S."/>
            <person name="Do H.E."/>
            <person name="Shin Y.K."/>
            <person name="Lee J.-S."/>
        </authorList>
    </citation>
    <scope>NUCLEOTIDE SEQUENCE</scope>
    <source>
        <strain evidence="9">SB3-54</strain>
    </source>
</reference>
<evidence type="ECO:0000256" key="7">
    <source>
        <dbReference type="SAM" id="Phobius"/>
    </source>
</evidence>
<evidence type="ECO:0000256" key="3">
    <source>
        <dbReference type="ARBA" id="ARBA00022679"/>
    </source>
</evidence>
<keyword evidence="5 7" id="KW-1133">Transmembrane helix</keyword>
<comment type="subcellular location">
    <subcellularLocation>
        <location evidence="1">Membrane</location>
        <topology evidence="1">Multi-pass membrane protein</topology>
    </subcellularLocation>
</comment>